<dbReference type="PANTHER" id="PTHR36115">
    <property type="entry name" value="PROLINE-RICH ANTIGEN HOMOLOG-RELATED"/>
    <property type="match status" value="1"/>
</dbReference>
<dbReference type="InterPro" id="IPR010432">
    <property type="entry name" value="RDD"/>
</dbReference>
<feature type="transmembrane region" description="Helical" evidence="6">
    <location>
        <begin position="72"/>
        <end position="92"/>
    </location>
</feature>
<evidence type="ECO:0000256" key="6">
    <source>
        <dbReference type="SAM" id="Phobius"/>
    </source>
</evidence>
<dbReference type="Proteomes" id="UP000621390">
    <property type="component" value="Unassembled WGS sequence"/>
</dbReference>
<keyword evidence="5 6" id="KW-0472">Membrane</keyword>
<evidence type="ECO:0000256" key="2">
    <source>
        <dbReference type="ARBA" id="ARBA00022475"/>
    </source>
</evidence>
<evidence type="ECO:0000256" key="4">
    <source>
        <dbReference type="ARBA" id="ARBA00022989"/>
    </source>
</evidence>
<evidence type="ECO:0000313" key="11">
    <source>
        <dbReference type="Proteomes" id="UP000655994"/>
    </source>
</evidence>
<evidence type="ECO:0000256" key="3">
    <source>
        <dbReference type="ARBA" id="ARBA00022692"/>
    </source>
</evidence>
<reference evidence="9 11" key="1">
    <citation type="submission" date="2020-09" db="EMBL/GenBank/DDBJ databases">
        <title>Draft Genomes of Bacterial Isolates from North Pond Shallow Sediments.</title>
        <authorList>
            <person name="Kiel Reese B."/>
            <person name="Mullis M."/>
            <person name="Weisend R.E."/>
        </authorList>
    </citation>
    <scope>NUCLEOTIDE SEQUENCE</scope>
    <source>
        <strain evidence="9">KJE-2</strain>
        <strain evidence="8 11">KJE-3</strain>
    </source>
</reference>
<dbReference type="Proteomes" id="UP000655994">
    <property type="component" value="Unassembled WGS sequence"/>
</dbReference>
<accession>A0A8I1G6I2</accession>
<comment type="subcellular location">
    <subcellularLocation>
        <location evidence="1">Cell membrane</location>
        <topology evidence="1">Multi-pass membrane protein</topology>
    </subcellularLocation>
</comment>
<evidence type="ECO:0000256" key="1">
    <source>
        <dbReference type="ARBA" id="ARBA00004651"/>
    </source>
</evidence>
<name>A0A8I1G6I2_9GAMM</name>
<feature type="domain" description="RDD" evidence="7">
    <location>
        <begin position="41"/>
        <end position="158"/>
    </location>
</feature>
<dbReference type="Pfam" id="PF06271">
    <property type="entry name" value="RDD"/>
    <property type="match status" value="1"/>
</dbReference>
<dbReference type="EMBL" id="JAEMOS010000002">
    <property type="protein sequence ID" value="MBJ7265548.1"/>
    <property type="molecule type" value="Genomic_DNA"/>
</dbReference>
<keyword evidence="11" id="KW-1185">Reference proteome</keyword>
<gene>
    <name evidence="8" type="ORF">JHC10_01185</name>
    <name evidence="9" type="ORF">JHC11_12355</name>
</gene>
<protein>
    <submittedName>
        <fullName evidence="9">RDD family protein</fullName>
    </submittedName>
</protein>
<evidence type="ECO:0000256" key="5">
    <source>
        <dbReference type="ARBA" id="ARBA00023136"/>
    </source>
</evidence>
<feature type="transmembrane region" description="Helical" evidence="6">
    <location>
        <begin position="127"/>
        <end position="146"/>
    </location>
</feature>
<dbReference type="InterPro" id="IPR051791">
    <property type="entry name" value="Pra-immunoreactive"/>
</dbReference>
<keyword evidence="2" id="KW-1003">Cell membrane</keyword>
<evidence type="ECO:0000313" key="9">
    <source>
        <dbReference type="EMBL" id="MBJ7316778.1"/>
    </source>
</evidence>
<evidence type="ECO:0000259" key="7">
    <source>
        <dbReference type="Pfam" id="PF06271"/>
    </source>
</evidence>
<dbReference type="AlphaFoldDB" id="A0A8I1G6I2"/>
<keyword evidence="3 6" id="KW-0812">Transmembrane</keyword>
<feature type="transmembrane region" description="Helical" evidence="6">
    <location>
        <begin position="47"/>
        <end position="66"/>
    </location>
</feature>
<sequence>MSKMKTYAQVGIKVINAMEWIESLLLLPFKEKQHRGVTHPALIKRGIAFSIDIIVVLALMAAALFIGEKLNIHPFLIVSLTACVGMPLYFVVTTATMSRTIGKIACDIRVNIKGKKNKWLTITLRELLRGVSALILPITVLVALASKTNNTLHDSFAGTYLTVYEDKDK</sequence>
<evidence type="ECO:0000313" key="10">
    <source>
        <dbReference type="Proteomes" id="UP000621390"/>
    </source>
</evidence>
<dbReference type="PANTHER" id="PTHR36115:SF9">
    <property type="entry name" value="LMO1584 PROTEIN"/>
    <property type="match status" value="1"/>
</dbReference>
<dbReference type="EMBL" id="JAEMOP010000009">
    <property type="protein sequence ID" value="MBJ7316778.1"/>
    <property type="molecule type" value="Genomic_DNA"/>
</dbReference>
<evidence type="ECO:0000313" key="8">
    <source>
        <dbReference type="EMBL" id="MBJ7265548.1"/>
    </source>
</evidence>
<organism evidence="9 10">
    <name type="scientific">Idiomarina abyssalis</name>
    <dbReference type="NCBI Taxonomy" id="86102"/>
    <lineage>
        <taxon>Bacteria</taxon>
        <taxon>Pseudomonadati</taxon>
        <taxon>Pseudomonadota</taxon>
        <taxon>Gammaproteobacteria</taxon>
        <taxon>Alteromonadales</taxon>
        <taxon>Idiomarinaceae</taxon>
        <taxon>Idiomarina</taxon>
    </lineage>
</organism>
<keyword evidence="4 6" id="KW-1133">Transmembrane helix</keyword>
<dbReference type="RefSeq" id="WP_199493419.1">
    <property type="nucleotide sequence ID" value="NZ_JAEMOP010000009.1"/>
</dbReference>
<proteinExistence type="predicted"/>
<dbReference type="GO" id="GO:0005886">
    <property type="term" value="C:plasma membrane"/>
    <property type="evidence" value="ECO:0007669"/>
    <property type="project" value="UniProtKB-SubCell"/>
</dbReference>
<comment type="caution">
    <text evidence="9">The sequence shown here is derived from an EMBL/GenBank/DDBJ whole genome shotgun (WGS) entry which is preliminary data.</text>
</comment>